<keyword evidence="8" id="KW-0966">Cell projection</keyword>
<comment type="function">
    <text evidence="5">Flagellin is the subunit protein which polymerizes to form the filaments of bacterial flagella.</text>
</comment>
<evidence type="ECO:0000256" key="4">
    <source>
        <dbReference type="ARBA" id="ARBA00023143"/>
    </source>
</evidence>
<evidence type="ECO:0000256" key="1">
    <source>
        <dbReference type="ARBA" id="ARBA00005709"/>
    </source>
</evidence>
<evidence type="ECO:0000259" key="7">
    <source>
        <dbReference type="Pfam" id="PF00700"/>
    </source>
</evidence>
<keyword evidence="8" id="KW-0969">Cilium</keyword>
<accession>A0A7Y4B5J4</accession>
<dbReference type="EMBL" id="VTYF01000014">
    <property type="protein sequence ID" value="NOI11058.1"/>
    <property type="molecule type" value="Genomic_DNA"/>
</dbReference>
<proteinExistence type="inferred from homology"/>
<dbReference type="SUPFAM" id="SSF64518">
    <property type="entry name" value="Phase 1 flagellin"/>
    <property type="match status" value="1"/>
</dbReference>
<dbReference type="GO" id="GO:0005198">
    <property type="term" value="F:structural molecule activity"/>
    <property type="evidence" value="ECO:0007669"/>
    <property type="project" value="UniProtKB-UniRule"/>
</dbReference>
<dbReference type="AlphaFoldDB" id="A0A7Y4B5J4"/>
<dbReference type="GO" id="GO:0005576">
    <property type="term" value="C:extracellular region"/>
    <property type="evidence" value="ECO:0007669"/>
    <property type="project" value="UniProtKB-SubCell"/>
</dbReference>
<reference evidence="8 9" key="1">
    <citation type="submission" date="2019-09" db="EMBL/GenBank/DDBJ databases">
        <title>Draft genome sequencing and comparative genomics of hatchery-associated Vibrios.</title>
        <authorList>
            <person name="Kehlet-Delgado H."/>
            <person name="Mueller R.S."/>
        </authorList>
    </citation>
    <scope>NUCLEOTIDE SEQUENCE [LARGE SCALE GENOMIC DNA]</scope>
    <source>
        <strain evidence="8 9">081416A</strain>
    </source>
</reference>
<comment type="similarity">
    <text evidence="1 5">Belongs to the bacterial flagellin family.</text>
</comment>
<keyword evidence="3" id="KW-0175">Coiled coil</keyword>
<keyword evidence="2 5" id="KW-0964">Secreted</keyword>
<evidence type="ECO:0000256" key="2">
    <source>
        <dbReference type="ARBA" id="ARBA00022525"/>
    </source>
</evidence>
<dbReference type="Gene3D" id="1.20.1330.10">
    <property type="entry name" value="f41 fragment of flagellin, N-terminal domain"/>
    <property type="match status" value="1"/>
</dbReference>
<comment type="subcellular location">
    <subcellularLocation>
        <location evidence="5">Secreted</location>
    </subcellularLocation>
    <subcellularLocation>
        <location evidence="5">Bacterial flagellum</location>
    </subcellularLocation>
</comment>
<name>A0A7Y4B5J4_VIBAL</name>
<dbReference type="Gene3D" id="6.10.280.190">
    <property type="match status" value="1"/>
</dbReference>
<dbReference type="InterPro" id="IPR001492">
    <property type="entry name" value="Flagellin"/>
</dbReference>
<dbReference type="NCBIfam" id="NF006468">
    <property type="entry name" value="PRK08869.1-3"/>
    <property type="match status" value="1"/>
</dbReference>
<dbReference type="Pfam" id="PF00669">
    <property type="entry name" value="Flagellin_N"/>
    <property type="match status" value="1"/>
</dbReference>
<dbReference type="Pfam" id="PF00700">
    <property type="entry name" value="Flagellin_C"/>
    <property type="match status" value="1"/>
</dbReference>
<dbReference type="NCBIfam" id="NF006469">
    <property type="entry name" value="PRK08869.1-4"/>
    <property type="match status" value="1"/>
</dbReference>
<dbReference type="InterPro" id="IPR010810">
    <property type="entry name" value="Flagellin_hook_IN_motif"/>
</dbReference>
<dbReference type="Proteomes" id="UP000532247">
    <property type="component" value="Unassembled WGS sequence"/>
</dbReference>
<feature type="domain" description="Flagellin C-terminal" evidence="7">
    <location>
        <begin position="294"/>
        <end position="378"/>
    </location>
</feature>
<evidence type="ECO:0000313" key="8">
    <source>
        <dbReference type="EMBL" id="NOI11058.1"/>
    </source>
</evidence>
<dbReference type="InterPro" id="IPR042187">
    <property type="entry name" value="Flagellin_C_sub2"/>
</dbReference>
<dbReference type="Gene3D" id="2.60.40.4390">
    <property type="match status" value="1"/>
</dbReference>
<dbReference type="InterPro" id="IPR046358">
    <property type="entry name" value="Flagellin_C"/>
</dbReference>
<keyword evidence="4 5" id="KW-0975">Bacterial flagellum</keyword>
<feature type="domain" description="Flagellin N-terminal" evidence="6">
    <location>
        <begin position="5"/>
        <end position="141"/>
    </location>
</feature>
<dbReference type="Gene3D" id="6.10.10.10">
    <property type="entry name" value="Flagellar export chaperone, C-terminal domain"/>
    <property type="match status" value="1"/>
</dbReference>
<evidence type="ECO:0000256" key="3">
    <source>
        <dbReference type="ARBA" id="ARBA00023054"/>
    </source>
</evidence>
<evidence type="ECO:0000259" key="6">
    <source>
        <dbReference type="Pfam" id="PF00669"/>
    </source>
</evidence>
<gene>
    <name evidence="8" type="ORF">F0254_19690</name>
</gene>
<dbReference type="PRINTS" id="PR00207">
    <property type="entry name" value="FLAGELLIN"/>
</dbReference>
<dbReference type="InterPro" id="IPR001029">
    <property type="entry name" value="Flagellin_N"/>
</dbReference>
<comment type="caution">
    <text evidence="8">The sequence shown here is derived from an EMBL/GenBank/DDBJ whole genome shotgun (WGS) entry which is preliminary data.</text>
</comment>
<dbReference type="PANTHER" id="PTHR42792">
    <property type="entry name" value="FLAGELLIN"/>
    <property type="match status" value="1"/>
</dbReference>
<sequence>MAITVNTNVAALVAQRHLTSATDMLNQSMERLSSGKRINSAKDDAAGLQISNRLQSQMRGLDVAVRNANDGISIMQTAEGAMNEVTNIMQRMRDLSLQSANGSNSKAERTALQEEVSALNDELSRIAETTSFGGRKLLNGTFGTSSFQIGATAGEAVQIGLRTMQPESLGSFSMSSYQRVSSDWTVQNGNNEIVISYRDNNFEEQEIRIEAKAGDDIEELATYINGQTDKVKASVNEEGQLQLLMSHKDALKYPGPTFSGGLADELELGKYVTVNRTVDSIDISTVGGAQMAVGILDDALKTVDGSRAELGAYQNRFNHAINNLDNIHENLAASNSRIQDTDYAKETTQMVKQQILQQVSTSILAQAKQAPNLALTLLG</sequence>
<organism evidence="8 9">
    <name type="scientific">Vibrio alginolyticus</name>
    <dbReference type="NCBI Taxonomy" id="663"/>
    <lineage>
        <taxon>Bacteria</taxon>
        <taxon>Pseudomonadati</taxon>
        <taxon>Pseudomonadota</taxon>
        <taxon>Gammaproteobacteria</taxon>
        <taxon>Vibrionales</taxon>
        <taxon>Vibrionaceae</taxon>
        <taxon>Vibrio</taxon>
    </lineage>
</organism>
<keyword evidence="8" id="KW-0282">Flagellum</keyword>
<dbReference type="RefSeq" id="WP_171346121.1">
    <property type="nucleotide sequence ID" value="NZ_VTYF01000014.1"/>
</dbReference>
<dbReference type="NCBIfam" id="NF006466">
    <property type="entry name" value="PRK08869.1-1"/>
    <property type="match status" value="1"/>
</dbReference>
<dbReference type="GO" id="GO:0009288">
    <property type="term" value="C:bacterial-type flagellum"/>
    <property type="evidence" value="ECO:0007669"/>
    <property type="project" value="UniProtKB-SubCell"/>
</dbReference>
<evidence type="ECO:0000313" key="9">
    <source>
        <dbReference type="Proteomes" id="UP000532247"/>
    </source>
</evidence>
<dbReference type="PANTHER" id="PTHR42792:SF2">
    <property type="entry name" value="FLAGELLIN"/>
    <property type="match status" value="1"/>
</dbReference>
<evidence type="ECO:0000256" key="5">
    <source>
        <dbReference type="RuleBase" id="RU362073"/>
    </source>
</evidence>
<protein>
    <recommendedName>
        <fullName evidence="5">Flagellin</fullName>
    </recommendedName>
</protein>
<dbReference type="Pfam" id="PF07196">
    <property type="entry name" value="Flagellin_IN"/>
    <property type="match status" value="1"/>
</dbReference>